<evidence type="ECO:0000313" key="7">
    <source>
        <dbReference type="Proteomes" id="UP000091857"/>
    </source>
</evidence>
<gene>
    <name evidence="6" type="ORF">MANES_05G131400v8</name>
</gene>
<dbReference type="AlphaFoldDB" id="A0A2C9VX94"/>
<dbReference type="PANTHER" id="PTHR43490:SF60">
    <property type="entry name" value="NAD(P)-BINDING ROSSMANN-FOLD SUPERFAMILY PROTEIN"/>
    <property type="match status" value="1"/>
</dbReference>
<dbReference type="CDD" id="cd05324">
    <property type="entry name" value="carb_red_PTCR-like_SDR_c"/>
    <property type="match status" value="1"/>
</dbReference>
<evidence type="ECO:0000313" key="6">
    <source>
        <dbReference type="EMBL" id="OAY50383.1"/>
    </source>
</evidence>
<dbReference type="Gramene" id="Manes.05G131400.1.v8.1">
    <property type="protein sequence ID" value="Manes.05G131400.1.v8.1.CDS"/>
    <property type="gene ID" value="Manes.05G131400.v8.1"/>
</dbReference>
<keyword evidence="2 5" id="KW-0521">NADP</keyword>
<evidence type="ECO:0000256" key="3">
    <source>
        <dbReference type="ARBA" id="ARBA00023002"/>
    </source>
</evidence>
<organism evidence="6 7">
    <name type="scientific">Manihot esculenta</name>
    <name type="common">Cassava</name>
    <name type="synonym">Jatropha manihot</name>
    <dbReference type="NCBI Taxonomy" id="3983"/>
    <lineage>
        <taxon>Eukaryota</taxon>
        <taxon>Viridiplantae</taxon>
        <taxon>Streptophyta</taxon>
        <taxon>Embryophyta</taxon>
        <taxon>Tracheophyta</taxon>
        <taxon>Spermatophyta</taxon>
        <taxon>Magnoliopsida</taxon>
        <taxon>eudicotyledons</taxon>
        <taxon>Gunneridae</taxon>
        <taxon>Pentapetalae</taxon>
        <taxon>rosids</taxon>
        <taxon>fabids</taxon>
        <taxon>Malpighiales</taxon>
        <taxon>Euphorbiaceae</taxon>
        <taxon>Crotonoideae</taxon>
        <taxon>Manihoteae</taxon>
        <taxon>Manihot</taxon>
    </lineage>
</organism>
<dbReference type="GO" id="GO:0016616">
    <property type="term" value="F:oxidoreductase activity, acting on the CH-OH group of donors, NAD or NADP as acceptor"/>
    <property type="evidence" value="ECO:0007669"/>
    <property type="project" value="InterPro"/>
</dbReference>
<comment type="similarity">
    <text evidence="1 4">Belongs to the short-chain dehydrogenases/reductases (SDR) family.</text>
</comment>
<dbReference type="InterPro" id="IPR045313">
    <property type="entry name" value="CBR1-like"/>
</dbReference>
<dbReference type="EMBL" id="CM004391">
    <property type="protein sequence ID" value="OAY50383.1"/>
    <property type="molecule type" value="Genomic_DNA"/>
</dbReference>
<proteinExistence type="inferred from homology"/>
<dbReference type="Proteomes" id="UP000091857">
    <property type="component" value="Chromosome 5"/>
</dbReference>
<dbReference type="InterPro" id="IPR002347">
    <property type="entry name" value="SDR_fam"/>
</dbReference>
<dbReference type="PANTHER" id="PTHR43490">
    <property type="entry name" value="(+)-NEOMENTHOL DEHYDROGENASE"/>
    <property type="match status" value="1"/>
</dbReference>
<evidence type="ECO:0000256" key="5">
    <source>
        <dbReference type="RuleBase" id="RU369024"/>
    </source>
</evidence>
<evidence type="ECO:0000256" key="4">
    <source>
        <dbReference type="RuleBase" id="RU000363"/>
    </source>
</evidence>
<dbReference type="EC" id="1.1.1.-" evidence="5"/>
<dbReference type="SUPFAM" id="SSF51735">
    <property type="entry name" value="NAD(P)-binding Rossmann-fold domains"/>
    <property type="match status" value="1"/>
</dbReference>
<dbReference type="OMA" id="YWANDSV"/>
<protein>
    <recommendedName>
        <fullName evidence="5">Short-chain dehydrogenase/reductase</fullName>
        <ecNumber evidence="5">1.1.1.-</ecNumber>
    </recommendedName>
</protein>
<dbReference type="PRINTS" id="PR00080">
    <property type="entry name" value="SDRFAMILY"/>
</dbReference>
<keyword evidence="7" id="KW-1185">Reference proteome</keyword>
<dbReference type="FunFam" id="3.40.50.720:FF:000387">
    <property type="entry name" value="NAD(P)-binding Rossmann-fold superfamily protein"/>
    <property type="match status" value="1"/>
</dbReference>
<dbReference type="PRINTS" id="PR00081">
    <property type="entry name" value="GDHRDH"/>
</dbReference>
<keyword evidence="3 5" id="KW-0560">Oxidoreductase</keyword>
<dbReference type="Gene3D" id="3.40.50.720">
    <property type="entry name" value="NAD(P)-binding Rossmann-like Domain"/>
    <property type="match status" value="1"/>
</dbReference>
<dbReference type="Pfam" id="PF00106">
    <property type="entry name" value="adh_short"/>
    <property type="match status" value="2"/>
</dbReference>
<dbReference type="STRING" id="3983.A0A2C9VX94"/>
<name>A0A2C9VX94_MANES</name>
<evidence type="ECO:0000256" key="2">
    <source>
        <dbReference type="ARBA" id="ARBA00022857"/>
    </source>
</evidence>
<accession>A0A2C9VX94</accession>
<sequence length="297" mass="33254">MEVKEYDPFLPCPLSSARWWTKDTVAVVTGGNKGIGFSLVRQLAEKGVTVILTARDVERGYNAIKELRNSPGDVRVHFYRLDVSDPASIKSFASQFEKDFGVLDILVNNAAVSFNEINENSVEHAETVIKTNYYGPKLLIQALLPMFRRSNSASRILNVSSRLGSINKMKNPRIKKMLLSENLSEEHIEEMVNMFLESVKKGTWKSQGWPEIWTDYAVSKLAINAYSRVLARRYKDRGLCVNCFCPGFTQTSMTRGKGTHTAAEAAEVGARLALLPPHELPTGKFYMGFRPGIVSKL</sequence>
<evidence type="ECO:0000256" key="1">
    <source>
        <dbReference type="ARBA" id="ARBA00006484"/>
    </source>
</evidence>
<dbReference type="InterPro" id="IPR036291">
    <property type="entry name" value="NAD(P)-bd_dom_sf"/>
</dbReference>
<reference evidence="7" key="1">
    <citation type="journal article" date="2016" name="Nat. Biotechnol.">
        <title>Sequencing wild and cultivated cassava and related species reveals extensive interspecific hybridization and genetic diversity.</title>
        <authorList>
            <person name="Bredeson J.V."/>
            <person name="Lyons J.B."/>
            <person name="Prochnik S.E."/>
            <person name="Wu G.A."/>
            <person name="Ha C.M."/>
            <person name="Edsinger-Gonzales E."/>
            <person name="Grimwood J."/>
            <person name="Schmutz J."/>
            <person name="Rabbi I.Y."/>
            <person name="Egesi C."/>
            <person name="Nauluvula P."/>
            <person name="Lebot V."/>
            <person name="Ndunguru J."/>
            <person name="Mkamilo G."/>
            <person name="Bart R.S."/>
            <person name="Setter T.L."/>
            <person name="Gleadow R.M."/>
            <person name="Kulakow P."/>
            <person name="Ferguson M.E."/>
            <person name="Rounsley S."/>
            <person name="Rokhsar D.S."/>
        </authorList>
    </citation>
    <scope>NUCLEOTIDE SEQUENCE [LARGE SCALE GENOMIC DNA]</scope>
    <source>
        <strain evidence="7">cv. AM560-2</strain>
    </source>
</reference>
<dbReference type="OrthoDB" id="1933717at2759"/>
<comment type="caution">
    <text evidence="6">The sequence shown here is derived from an EMBL/GenBank/DDBJ whole genome shotgun (WGS) entry which is preliminary data.</text>
</comment>